<dbReference type="EMBL" id="JACSQN010000002">
    <property type="protein sequence ID" value="MBD7983457.1"/>
    <property type="molecule type" value="Genomic_DNA"/>
</dbReference>
<dbReference type="SUPFAM" id="SSF55174">
    <property type="entry name" value="Alpha-L RNA-binding motif"/>
    <property type="match status" value="1"/>
</dbReference>
<dbReference type="Pfam" id="PF01479">
    <property type="entry name" value="S4"/>
    <property type="match status" value="1"/>
</dbReference>
<dbReference type="SMART" id="SM00363">
    <property type="entry name" value="S4"/>
    <property type="match status" value="1"/>
</dbReference>
<reference evidence="3 4" key="1">
    <citation type="submission" date="2020-08" db="EMBL/GenBank/DDBJ databases">
        <title>A Genomic Blueprint of the Chicken Gut Microbiome.</title>
        <authorList>
            <person name="Gilroy R."/>
            <person name="Ravi A."/>
            <person name="Getino M."/>
            <person name="Pursley I."/>
            <person name="Horton D.L."/>
            <person name="Alikhan N.-F."/>
            <person name="Baker D."/>
            <person name="Gharbi K."/>
            <person name="Hall N."/>
            <person name="Watson M."/>
            <person name="Adriaenssens E.M."/>
            <person name="Foster-Nyarko E."/>
            <person name="Jarju S."/>
            <person name="Secka A."/>
            <person name="Antonio M."/>
            <person name="Oren A."/>
            <person name="Chaudhuri R."/>
            <person name="La Ragione R.M."/>
            <person name="Hildebrand F."/>
            <person name="Pallen M.J."/>
        </authorList>
    </citation>
    <scope>NUCLEOTIDE SEQUENCE [LARGE SCALE GENOMIC DNA]</scope>
    <source>
        <strain evidence="3 4">Sa2YVA2</strain>
    </source>
</reference>
<keyword evidence="1" id="KW-0694">RNA-binding</keyword>
<proteinExistence type="predicted"/>
<evidence type="ECO:0000259" key="2">
    <source>
        <dbReference type="SMART" id="SM00363"/>
    </source>
</evidence>
<dbReference type="InterPro" id="IPR048443">
    <property type="entry name" value="RqcP2_N"/>
</dbReference>
<dbReference type="Gene3D" id="3.30.1370.160">
    <property type="match status" value="1"/>
</dbReference>
<keyword evidence="4" id="KW-1185">Reference proteome</keyword>
<gene>
    <name evidence="3" type="ORF">H9649_02595</name>
</gene>
<dbReference type="InterPro" id="IPR012677">
    <property type="entry name" value="Nucleotide-bd_a/b_plait_sf"/>
</dbReference>
<evidence type="ECO:0000256" key="1">
    <source>
        <dbReference type="PROSITE-ProRule" id="PRU00182"/>
    </source>
</evidence>
<dbReference type="InterPro" id="IPR002942">
    <property type="entry name" value="S4_RNA-bd"/>
</dbReference>
<protein>
    <submittedName>
        <fullName evidence="3">RNA-binding protein</fullName>
    </submittedName>
</protein>
<name>A0ABR8U601_9BACL</name>
<dbReference type="Pfam" id="PF21278">
    <property type="entry name" value="YlmH_1st"/>
    <property type="match status" value="1"/>
</dbReference>
<evidence type="ECO:0000313" key="3">
    <source>
        <dbReference type="EMBL" id="MBD7983457.1"/>
    </source>
</evidence>
<dbReference type="Gene3D" id="3.30.70.330">
    <property type="match status" value="1"/>
</dbReference>
<accession>A0ABR8U601</accession>
<dbReference type="RefSeq" id="WP_191693097.1">
    <property type="nucleotide sequence ID" value="NZ_JACSQN010000002.1"/>
</dbReference>
<dbReference type="Pfam" id="PF17774">
    <property type="entry name" value="YlmH_RBD"/>
    <property type="match status" value="1"/>
</dbReference>
<comment type="caution">
    <text evidence="3">The sequence shown here is derived from an EMBL/GenBank/DDBJ whole genome shotgun (WGS) entry which is preliminary data.</text>
</comment>
<dbReference type="InterPro" id="IPR040591">
    <property type="entry name" value="RqcP2_RBD"/>
</dbReference>
<dbReference type="Proteomes" id="UP000626786">
    <property type="component" value="Unassembled WGS sequence"/>
</dbReference>
<evidence type="ECO:0000313" key="4">
    <source>
        <dbReference type="Proteomes" id="UP000626786"/>
    </source>
</evidence>
<feature type="domain" description="RNA-binding S4" evidence="2">
    <location>
        <begin position="182"/>
        <end position="242"/>
    </location>
</feature>
<sequence length="258" mass="29434">MDSIVQHFRKEEQPFIETAFGWVREVEDTYAPKLTGFLDPREQFIVETIVNNAGLSYDAYGGFLKPERERLLIYPDYYEPETDDYQVALFSINYPAKFVTLEHRDILGSLMSLGIDRSKFGDIRLQDDIAQFAVVDELKDYLAANFNSIGKSKVRIEQLDSSVALIDSMESWTEELYTISSLRLDAVVAAIMNSPRQKAVTLVQNDKVKVNHTVRNQPAFELNELDSLSVRGAGRFKILSIEGRTRKDKIRVLIGVLE</sequence>
<dbReference type="PROSITE" id="PS50889">
    <property type="entry name" value="S4"/>
    <property type="match status" value="1"/>
</dbReference>
<organism evidence="3 4">
    <name type="scientific">Sporosarcina quadrami</name>
    <dbReference type="NCBI Taxonomy" id="2762234"/>
    <lineage>
        <taxon>Bacteria</taxon>
        <taxon>Bacillati</taxon>
        <taxon>Bacillota</taxon>
        <taxon>Bacilli</taxon>
        <taxon>Bacillales</taxon>
        <taxon>Caryophanaceae</taxon>
        <taxon>Sporosarcina</taxon>
    </lineage>
</organism>